<dbReference type="Gene3D" id="3.40.630.30">
    <property type="match status" value="1"/>
</dbReference>
<dbReference type="InterPro" id="IPR016181">
    <property type="entry name" value="Acyl_CoA_acyltransferase"/>
</dbReference>
<dbReference type="InterPro" id="IPR050644">
    <property type="entry name" value="PG_Glycine_Bridge_Synth"/>
</dbReference>
<dbReference type="OrthoDB" id="341858at2"/>
<evidence type="ECO:0000259" key="1">
    <source>
        <dbReference type="Pfam" id="PF13480"/>
    </source>
</evidence>
<evidence type="ECO:0000313" key="3">
    <source>
        <dbReference type="Proteomes" id="UP000199399"/>
    </source>
</evidence>
<protein>
    <submittedName>
        <fullName evidence="2">Acetyltransferase (GNAT) domain-containing protein</fullName>
    </submittedName>
</protein>
<dbReference type="InterPro" id="IPR038740">
    <property type="entry name" value="BioF2-like_GNAT_dom"/>
</dbReference>
<dbReference type="RefSeq" id="WP_093741405.1">
    <property type="nucleotide sequence ID" value="NZ_FNBP01000004.1"/>
</dbReference>
<evidence type="ECO:0000313" key="2">
    <source>
        <dbReference type="EMBL" id="SDF98851.1"/>
    </source>
</evidence>
<organism evidence="2 3">
    <name type="scientific">Sulfitobacter delicatus</name>
    <dbReference type="NCBI Taxonomy" id="218672"/>
    <lineage>
        <taxon>Bacteria</taxon>
        <taxon>Pseudomonadati</taxon>
        <taxon>Pseudomonadota</taxon>
        <taxon>Alphaproteobacteria</taxon>
        <taxon>Rhodobacterales</taxon>
        <taxon>Roseobacteraceae</taxon>
        <taxon>Sulfitobacter</taxon>
    </lineage>
</organism>
<dbReference type="STRING" id="218672.SAMN04489759_10491"/>
<keyword evidence="3" id="KW-1185">Reference proteome</keyword>
<accession>A0A1G7QJX5</accession>
<proteinExistence type="predicted"/>
<name>A0A1G7QJX5_9RHOB</name>
<keyword evidence="2" id="KW-0808">Transferase</keyword>
<gene>
    <name evidence="2" type="ORF">SAMN04489759_10491</name>
</gene>
<reference evidence="3" key="1">
    <citation type="submission" date="2016-10" db="EMBL/GenBank/DDBJ databases">
        <authorList>
            <person name="Varghese N."/>
            <person name="Submissions S."/>
        </authorList>
    </citation>
    <scope>NUCLEOTIDE SEQUENCE [LARGE SCALE GENOMIC DNA]</scope>
    <source>
        <strain evidence="3">DSM 16477</strain>
    </source>
</reference>
<dbReference type="SUPFAM" id="SSF55729">
    <property type="entry name" value="Acyl-CoA N-acyltransferases (Nat)"/>
    <property type="match status" value="1"/>
</dbReference>
<dbReference type="PANTHER" id="PTHR36174">
    <property type="entry name" value="LIPID II:GLYCINE GLYCYLTRANSFERASE"/>
    <property type="match status" value="1"/>
</dbReference>
<dbReference type="AlphaFoldDB" id="A0A1G7QJX5"/>
<feature type="domain" description="BioF2-like acetyltransferase" evidence="1">
    <location>
        <begin position="124"/>
        <end position="246"/>
    </location>
</feature>
<dbReference type="Proteomes" id="UP000199399">
    <property type="component" value="Unassembled WGS sequence"/>
</dbReference>
<dbReference type="Pfam" id="PF13480">
    <property type="entry name" value="Acetyltransf_6"/>
    <property type="match status" value="1"/>
</dbReference>
<sequence length="279" mass="30604">MFGLNGGMFDSAASAPASLMQDPAFAAALRLCGQHPRHLPCGLMVLQRQFLGLQVAMLPRAEPPADLAAQLRAVGLHRAPLILSPPHPCPMPPALRLRKPQSIAILDLTPPKSERRAALHPKWRNQLRRAEEAGLRVTHAPLPPDPNHPLLLADAAQARRRRYATWPAALTAAFANTAPAQTRLFTAKRGRKPVAHMLFLRHGRGATYHIGHICTEGKTAHAHNLLLWQAANWLADQGHSHLDLGPLHPATPGLSRFKLRCGAKPQETGGSYLYWRPWA</sequence>
<dbReference type="GO" id="GO:0016740">
    <property type="term" value="F:transferase activity"/>
    <property type="evidence" value="ECO:0007669"/>
    <property type="project" value="UniProtKB-KW"/>
</dbReference>
<dbReference type="EMBL" id="FNBP01000004">
    <property type="protein sequence ID" value="SDF98851.1"/>
    <property type="molecule type" value="Genomic_DNA"/>
</dbReference>
<dbReference type="PANTHER" id="PTHR36174:SF1">
    <property type="entry name" value="LIPID II:GLYCINE GLYCYLTRANSFERASE"/>
    <property type="match status" value="1"/>
</dbReference>